<feature type="transmembrane region" description="Helical" evidence="1">
    <location>
        <begin position="65"/>
        <end position="84"/>
    </location>
</feature>
<dbReference type="RefSeq" id="XP_043007795.1">
    <property type="nucleotide sequence ID" value="XM_043155329.1"/>
</dbReference>
<evidence type="ECO:0000256" key="1">
    <source>
        <dbReference type="SAM" id="Phobius"/>
    </source>
</evidence>
<dbReference type="AlphaFoldDB" id="A0A9P7URP8"/>
<comment type="caution">
    <text evidence="2">The sequence shown here is derived from an EMBL/GenBank/DDBJ whole genome shotgun (WGS) entry which is preliminary data.</text>
</comment>
<reference evidence="2" key="1">
    <citation type="journal article" date="2021" name="Genome Biol. Evol.">
        <title>The assembled and annotated genome of the fairy-ring fungus Marasmius oreades.</title>
        <authorList>
            <person name="Hiltunen M."/>
            <person name="Ament-Velasquez S.L."/>
            <person name="Johannesson H."/>
        </authorList>
    </citation>
    <scope>NUCLEOTIDE SEQUENCE</scope>
    <source>
        <strain evidence="2">03SP1</strain>
    </source>
</reference>
<dbReference type="OrthoDB" id="3119891at2759"/>
<feature type="transmembrane region" description="Helical" evidence="1">
    <location>
        <begin position="40"/>
        <end position="59"/>
    </location>
</feature>
<protein>
    <submittedName>
        <fullName evidence="2">Uncharacterized protein</fullName>
    </submittedName>
</protein>
<feature type="transmembrane region" description="Helical" evidence="1">
    <location>
        <begin position="96"/>
        <end position="114"/>
    </location>
</feature>
<dbReference type="KEGG" id="more:E1B28_010369"/>
<sequence length="204" mass="22858">MSRTVAPWLLASYISPSMAPISVPKTIIPTLDVNSYWEGFCRAISLITFLAPIILIHVYCVEPTGINGLQCYVCEIVFLLINVYGIGWEKRNQPYIALYSQTIALYLLMIILRLDEEKDLSLACILLLPPITSVITLSSALYLVHGTLETYLLPFDSDLQVVHWLEVCSFFSSKRKAGKLTSEPDDRDIEAAIVSLAEDKRKAT</sequence>
<dbReference type="Proteomes" id="UP001049176">
    <property type="component" value="Chromosome 6"/>
</dbReference>
<gene>
    <name evidence="2" type="ORF">E1B28_010369</name>
</gene>
<proteinExistence type="predicted"/>
<evidence type="ECO:0000313" key="3">
    <source>
        <dbReference type="Proteomes" id="UP001049176"/>
    </source>
</evidence>
<dbReference type="EMBL" id="CM032186">
    <property type="protein sequence ID" value="KAG7091325.1"/>
    <property type="molecule type" value="Genomic_DNA"/>
</dbReference>
<organism evidence="2 3">
    <name type="scientific">Marasmius oreades</name>
    <name type="common">fairy-ring Marasmius</name>
    <dbReference type="NCBI Taxonomy" id="181124"/>
    <lineage>
        <taxon>Eukaryota</taxon>
        <taxon>Fungi</taxon>
        <taxon>Dikarya</taxon>
        <taxon>Basidiomycota</taxon>
        <taxon>Agaricomycotina</taxon>
        <taxon>Agaricomycetes</taxon>
        <taxon>Agaricomycetidae</taxon>
        <taxon>Agaricales</taxon>
        <taxon>Marasmiineae</taxon>
        <taxon>Marasmiaceae</taxon>
        <taxon>Marasmius</taxon>
    </lineage>
</organism>
<dbReference type="GeneID" id="66079445"/>
<keyword evidence="3" id="KW-1185">Reference proteome</keyword>
<accession>A0A9P7URP8</accession>
<keyword evidence="1" id="KW-0812">Transmembrane</keyword>
<keyword evidence="1" id="KW-1133">Transmembrane helix</keyword>
<feature type="transmembrane region" description="Helical" evidence="1">
    <location>
        <begin position="120"/>
        <end position="144"/>
    </location>
</feature>
<evidence type="ECO:0000313" key="2">
    <source>
        <dbReference type="EMBL" id="KAG7091325.1"/>
    </source>
</evidence>
<name>A0A9P7URP8_9AGAR</name>
<keyword evidence="1" id="KW-0472">Membrane</keyword>